<evidence type="ECO:0000313" key="2">
    <source>
        <dbReference type="Proteomes" id="UP000821845"/>
    </source>
</evidence>
<accession>A0ACB7S547</accession>
<comment type="caution">
    <text evidence="1">The sequence shown here is derived from an EMBL/GenBank/DDBJ whole genome shotgun (WGS) entry which is preliminary data.</text>
</comment>
<reference evidence="1" key="1">
    <citation type="submission" date="2020-05" db="EMBL/GenBank/DDBJ databases">
        <title>Large-scale comparative analyses of tick genomes elucidate their genetic diversity and vector capacities.</title>
        <authorList>
            <person name="Jia N."/>
            <person name="Wang J."/>
            <person name="Shi W."/>
            <person name="Du L."/>
            <person name="Sun Y."/>
            <person name="Zhan W."/>
            <person name="Jiang J."/>
            <person name="Wang Q."/>
            <person name="Zhang B."/>
            <person name="Ji P."/>
            <person name="Sakyi L.B."/>
            <person name="Cui X."/>
            <person name="Yuan T."/>
            <person name="Jiang B."/>
            <person name="Yang W."/>
            <person name="Lam T.T.-Y."/>
            <person name="Chang Q."/>
            <person name="Ding S."/>
            <person name="Wang X."/>
            <person name="Zhu J."/>
            <person name="Ruan X."/>
            <person name="Zhao L."/>
            <person name="Wei J."/>
            <person name="Que T."/>
            <person name="Du C."/>
            <person name="Cheng J."/>
            <person name="Dai P."/>
            <person name="Han X."/>
            <person name="Huang E."/>
            <person name="Gao Y."/>
            <person name="Liu J."/>
            <person name="Shao H."/>
            <person name="Ye R."/>
            <person name="Li L."/>
            <person name="Wei W."/>
            <person name="Wang X."/>
            <person name="Wang C."/>
            <person name="Yang T."/>
            <person name="Huo Q."/>
            <person name="Li W."/>
            <person name="Guo W."/>
            <person name="Chen H."/>
            <person name="Zhou L."/>
            <person name="Ni X."/>
            <person name="Tian J."/>
            <person name="Zhou Y."/>
            <person name="Sheng Y."/>
            <person name="Liu T."/>
            <person name="Pan Y."/>
            <person name="Xia L."/>
            <person name="Li J."/>
            <person name="Zhao F."/>
            <person name="Cao W."/>
        </authorList>
    </citation>
    <scope>NUCLEOTIDE SEQUENCE</scope>
    <source>
        <strain evidence="1">Hyas-2018</strain>
    </source>
</reference>
<sequence length="297" mass="32206">MQHTSAFAEDDDDDINFTADDGDFATLPAGAGSRVTALGPSSSWCSPDDSQQLHPRRGRFRSRGRSCSRGGGGGRSRSRGRSGSRVPAVRIAVQQDQHQTWASKVKSPQPQVKGGTYPEPNTDILVQMQRENASLRALVEQLRVEIADLRKSQQVPSPSPPITNPGTVAASTTILDEVPMDIQPGAKPTKRRALAKPSKEEDSDFKAQIKDSLDEIKNALKAVVQSIAALDSRVTAIEAHQAKFQYTPEATPTKGTSEAGFLSPLPLERGANETESGKRVAPVIWFLGTRSSRRRRD</sequence>
<organism evidence="1 2">
    <name type="scientific">Hyalomma asiaticum</name>
    <name type="common">Tick</name>
    <dbReference type="NCBI Taxonomy" id="266040"/>
    <lineage>
        <taxon>Eukaryota</taxon>
        <taxon>Metazoa</taxon>
        <taxon>Ecdysozoa</taxon>
        <taxon>Arthropoda</taxon>
        <taxon>Chelicerata</taxon>
        <taxon>Arachnida</taxon>
        <taxon>Acari</taxon>
        <taxon>Parasitiformes</taxon>
        <taxon>Ixodida</taxon>
        <taxon>Ixodoidea</taxon>
        <taxon>Ixodidae</taxon>
        <taxon>Hyalomminae</taxon>
        <taxon>Hyalomma</taxon>
    </lineage>
</organism>
<evidence type="ECO:0000313" key="1">
    <source>
        <dbReference type="EMBL" id="KAH6929186.1"/>
    </source>
</evidence>
<proteinExistence type="predicted"/>
<gene>
    <name evidence="1" type="ORF">HPB50_023985</name>
</gene>
<keyword evidence="2" id="KW-1185">Reference proteome</keyword>
<protein>
    <submittedName>
        <fullName evidence="1">Uncharacterized protein</fullName>
    </submittedName>
</protein>
<name>A0ACB7S547_HYAAI</name>
<dbReference type="Proteomes" id="UP000821845">
    <property type="component" value="Chromosome 6"/>
</dbReference>
<dbReference type="EMBL" id="CM023486">
    <property type="protein sequence ID" value="KAH6929186.1"/>
    <property type="molecule type" value="Genomic_DNA"/>
</dbReference>